<keyword evidence="2" id="KW-0378">Hydrolase</keyword>
<keyword evidence="7" id="KW-1185">Reference proteome</keyword>
<dbReference type="GO" id="GO:0016787">
    <property type="term" value="F:hydrolase activity"/>
    <property type="evidence" value="ECO:0007669"/>
    <property type="project" value="UniProtKB-KW"/>
</dbReference>
<evidence type="ECO:0000259" key="3">
    <source>
        <dbReference type="PROSITE" id="PS51462"/>
    </source>
</evidence>
<dbReference type="AlphaFoldDB" id="A0A6N7S949"/>
<evidence type="ECO:0000313" key="5">
    <source>
        <dbReference type="EMBL" id="MSC34117.1"/>
    </source>
</evidence>
<feature type="domain" description="Nudix hydrolase" evidence="3">
    <location>
        <begin position="28"/>
        <end position="163"/>
    </location>
</feature>
<evidence type="ECO:0000313" key="7">
    <source>
        <dbReference type="Proteomes" id="UP000480929"/>
    </source>
</evidence>
<evidence type="ECO:0000256" key="1">
    <source>
        <dbReference type="ARBA" id="ARBA00001946"/>
    </source>
</evidence>
<dbReference type="EMBL" id="WKPJ01000025">
    <property type="protein sequence ID" value="MSA90387.1"/>
    <property type="molecule type" value="Genomic_DNA"/>
</dbReference>
<gene>
    <name evidence="5" type="ORF">GKD88_13400</name>
    <name evidence="4" type="ORF">GKE08_13730</name>
</gene>
<dbReference type="InterPro" id="IPR000086">
    <property type="entry name" value="NUDIX_hydrolase_dom"/>
</dbReference>
<dbReference type="InterPro" id="IPR015797">
    <property type="entry name" value="NUDIX_hydrolase-like_dom_sf"/>
</dbReference>
<dbReference type="CDD" id="cd04693">
    <property type="entry name" value="NUDIX_Hydrolase"/>
    <property type="match status" value="1"/>
</dbReference>
<sequence length="168" mass="19412">MEMWDCYTWDRQKLDHQHPRGVPLAQGEYHLVVEIWTVNRRGEILLTQRHPDKPYGCLWEMSGGSVLAGETSREGASRELREEVGLMCPPEDLVYIGTVVRGWSIVDLYRFDHDFDVAALTLQPEEVVAARSVTREEFLTLASQKQIVPHVSLEFQLYEKKILSRNSQ</sequence>
<reference evidence="6 7" key="1">
    <citation type="journal article" date="2019" name="Nat. Med.">
        <title>A library of human gut bacterial isolates paired with longitudinal multiomics data enables mechanistic microbiome research.</title>
        <authorList>
            <person name="Poyet M."/>
            <person name="Groussin M."/>
            <person name="Gibbons S.M."/>
            <person name="Avila-Pacheco J."/>
            <person name="Jiang X."/>
            <person name="Kearney S.M."/>
            <person name="Perrotta A.R."/>
            <person name="Berdy B."/>
            <person name="Zhao S."/>
            <person name="Lieberman T.D."/>
            <person name="Swanson P.K."/>
            <person name="Smith M."/>
            <person name="Roesemann S."/>
            <person name="Alexander J.E."/>
            <person name="Rich S.A."/>
            <person name="Livny J."/>
            <person name="Vlamakis H."/>
            <person name="Clish C."/>
            <person name="Bullock K."/>
            <person name="Deik A."/>
            <person name="Scott J."/>
            <person name="Pierce K.A."/>
            <person name="Xavier R.J."/>
            <person name="Alm E.J."/>
        </authorList>
    </citation>
    <scope>NUCLEOTIDE SEQUENCE [LARGE SCALE GENOMIC DNA]</scope>
    <source>
        <strain evidence="4 6">BIOML-A4</strain>
        <strain evidence="5 7">BIOML-A5</strain>
    </source>
</reference>
<protein>
    <submittedName>
        <fullName evidence="4">NUDIX domain-containing protein</fullName>
    </submittedName>
</protein>
<dbReference type="Gene3D" id="3.90.79.10">
    <property type="entry name" value="Nucleoside Triphosphate Pyrophosphohydrolase"/>
    <property type="match status" value="1"/>
</dbReference>
<proteinExistence type="predicted"/>
<evidence type="ECO:0000256" key="2">
    <source>
        <dbReference type="ARBA" id="ARBA00022801"/>
    </source>
</evidence>
<name>A0A6N7S949_9FIRM</name>
<evidence type="ECO:0000313" key="4">
    <source>
        <dbReference type="EMBL" id="MSA90387.1"/>
    </source>
</evidence>
<dbReference type="RefSeq" id="WP_154239607.1">
    <property type="nucleotide sequence ID" value="NZ_CALJPI010000035.1"/>
</dbReference>
<dbReference type="EMBL" id="WKPI01000027">
    <property type="protein sequence ID" value="MSC34117.1"/>
    <property type="molecule type" value="Genomic_DNA"/>
</dbReference>
<dbReference type="PROSITE" id="PS00893">
    <property type="entry name" value="NUDIX_BOX"/>
    <property type="match status" value="1"/>
</dbReference>
<dbReference type="PROSITE" id="PS51462">
    <property type="entry name" value="NUDIX"/>
    <property type="match status" value="1"/>
</dbReference>
<dbReference type="PANTHER" id="PTHR43046:SF14">
    <property type="entry name" value="MUTT_NUDIX FAMILY PROTEIN"/>
    <property type="match status" value="1"/>
</dbReference>
<dbReference type="Proteomes" id="UP000480929">
    <property type="component" value="Unassembled WGS sequence"/>
</dbReference>
<dbReference type="InterPro" id="IPR020084">
    <property type="entry name" value="NUDIX_hydrolase_CS"/>
</dbReference>
<comment type="cofactor">
    <cofactor evidence="1">
        <name>Mg(2+)</name>
        <dbReference type="ChEBI" id="CHEBI:18420"/>
    </cofactor>
</comment>
<evidence type="ECO:0000313" key="6">
    <source>
        <dbReference type="Proteomes" id="UP000433575"/>
    </source>
</evidence>
<dbReference type="Pfam" id="PF00293">
    <property type="entry name" value="NUDIX"/>
    <property type="match status" value="1"/>
</dbReference>
<dbReference type="OrthoDB" id="9786032at2"/>
<dbReference type="Proteomes" id="UP000433575">
    <property type="component" value="Unassembled WGS sequence"/>
</dbReference>
<dbReference type="PANTHER" id="PTHR43046">
    <property type="entry name" value="GDP-MANNOSE MANNOSYL HYDROLASE"/>
    <property type="match status" value="1"/>
</dbReference>
<accession>A0A6N7S949</accession>
<organism evidence="4 6">
    <name type="scientific">Holdemania massiliensis</name>
    <dbReference type="NCBI Taxonomy" id="1468449"/>
    <lineage>
        <taxon>Bacteria</taxon>
        <taxon>Bacillati</taxon>
        <taxon>Bacillota</taxon>
        <taxon>Erysipelotrichia</taxon>
        <taxon>Erysipelotrichales</taxon>
        <taxon>Erysipelotrichaceae</taxon>
        <taxon>Holdemania</taxon>
    </lineage>
</organism>
<comment type="caution">
    <text evidence="4">The sequence shown here is derived from an EMBL/GenBank/DDBJ whole genome shotgun (WGS) entry which is preliminary data.</text>
</comment>
<dbReference type="SUPFAM" id="SSF55811">
    <property type="entry name" value="Nudix"/>
    <property type="match status" value="1"/>
</dbReference>